<evidence type="ECO:0000313" key="2">
    <source>
        <dbReference type="EMBL" id="MBC6467768.1"/>
    </source>
</evidence>
<dbReference type="Proteomes" id="UP000805614">
    <property type="component" value="Unassembled WGS sequence"/>
</dbReference>
<dbReference type="RefSeq" id="WP_187244768.1">
    <property type="nucleotide sequence ID" value="NZ_BAAAOK010000010.1"/>
</dbReference>
<dbReference type="Pfam" id="PF04149">
    <property type="entry name" value="DUF397"/>
    <property type="match status" value="1"/>
</dbReference>
<evidence type="ECO:0000313" key="3">
    <source>
        <dbReference type="Proteomes" id="UP000805614"/>
    </source>
</evidence>
<feature type="domain" description="DUF397" evidence="1">
    <location>
        <begin position="7"/>
        <end position="60"/>
    </location>
</feature>
<accession>A0ABR7LSF2</accession>
<keyword evidence="3" id="KW-1185">Reference proteome</keyword>
<dbReference type="InterPro" id="IPR007278">
    <property type="entry name" value="DUF397"/>
</dbReference>
<dbReference type="EMBL" id="JABVEC010000014">
    <property type="protein sequence ID" value="MBC6467768.1"/>
    <property type="molecule type" value="Genomic_DNA"/>
</dbReference>
<reference evidence="2 3" key="1">
    <citation type="submission" date="2020-06" db="EMBL/GenBank/DDBJ databases">
        <title>Actinomadura xiongansis sp. nov., isolated from soil of Baiyangdian.</title>
        <authorList>
            <person name="Zhang X."/>
        </authorList>
    </citation>
    <scope>NUCLEOTIDE SEQUENCE [LARGE SCALE GENOMIC DNA]</scope>
    <source>
        <strain evidence="2 3">HBUM206468</strain>
    </source>
</reference>
<proteinExistence type="predicted"/>
<evidence type="ECO:0000259" key="1">
    <source>
        <dbReference type="Pfam" id="PF04149"/>
    </source>
</evidence>
<organism evidence="2 3">
    <name type="scientific">Actinomadura alba</name>
    <dbReference type="NCBI Taxonomy" id="406431"/>
    <lineage>
        <taxon>Bacteria</taxon>
        <taxon>Bacillati</taxon>
        <taxon>Actinomycetota</taxon>
        <taxon>Actinomycetes</taxon>
        <taxon>Streptosporangiales</taxon>
        <taxon>Thermomonosporaceae</taxon>
        <taxon>Actinomadura</taxon>
    </lineage>
</organism>
<comment type="caution">
    <text evidence="2">The sequence shown here is derived from an EMBL/GenBank/DDBJ whole genome shotgun (WGS) entry which is preliminary data.</text>
</comment>
<name>A0ABR7LSF2_9ACTN</name>
<protein>
    <submittedName>
        <fullName evidence="2">DUF397 domain-containing protein</fullName>
    </submittedName>
</protein>
<sequence>MTAEYVHWRKSRRSEPNSACVEVATAPDGTIGVRDSKAQSNGPVLVFTHAEWATFTEAVRRGVETR</sequence>
<gene>
    <name evidence="2" type="ORF">HKK74_20035</name>
</gene>